<evidence type="ECO:0000313" key="2">
    <source>
        <dbReference type="Proteomes" id="UP000001022"/>
    </source>
</evidence>
<dbReference type="AlphaFoldDB" id="Q7VPC4"/>
<accession>Q7VPC4</accession>
<dbReference type="EMBL" id="AE017143">
    <property type="protein sequence ID" value="AAP95157.1"/>
    <property type="molecule type" value="Genomic_DNA"/>
</dbReference>
<dbReference type="Proteomes" id="UP000001022">
    <property type="component" value="Chromosome"/>
</dbReference>
<gene>
    <name evidence="1" type="ordered locus">HD_0162</name>
</gene>
<protein>
    <submittedName>
        <fullName evidence="1">Uncharacterized protein</fullName>
    </submittedName>
</protein>
<organism evidence="1 2">
    <name type="scientific">Haemophilus ducreyi (strain 35000HP / ATCC 700724)</name>
    <dbReference type="NCBI Taxonomy" id="233412"/>
    <lineage>
        <taxon>Bacteria</taxon>
        <taxon>Pseudomonadati</taxon>
        <taxon>Pseudomonadota</taxon>
        <taxon>Gammaproteobacteria</taxon>
        <taxon>Pasteurellales</taxon>
        <taxon>Pasteurellaceae</taxon>
        <taxon>Haemophilus</taxon>
    </lineage>
</organism>
<dbReference type="KEGG" id="hdu:HD_0162"/>
<reference evidence="2" key="1">
    <citation type="submission" date="2003-06" db="EMBL/GenBank/DDBJ databases">
        <title>The complete genome sequence of Haemophilus ducreyi.</title>
        <authorList>
            <person name="Munson R.S. Jr."/>
            <person name="Ray W.C."/>
            <person name="Mahairas G."/>
            <person name="Sabo P."/>
            <person name="Mungur R."/>
            <person name="Johnson L."/>
            <person name="Nguyen D."/>
            <person name="Wang J."/>
            <person name="Forst C."/>
            <person name="Hood L."/>
        </authorList>
    </citation>
    <scope>NUCLEOTIDE SEQUENCE [LARGE SCALE GENOMIC DNA]</scope>
    <source>
        <strain evidence="2">35000HP / ATCC 700724</strain>
    </source>
</reference>
<sequence>MAYLWKIIEIIRLFLVKNKAIESKFCKLFYLI</sequence>
<proteinExistence type="predicted"/>
<name>Q7VPC4_HAEDU</name>
<evidence type="ECO:0000313" key="1">
    <source>
        <dbReference type="EMBL" id="AAP95157.1"/>
    </source>
</evidence>
<dbReference type="HOGENOM" id="CLU_3389678_0_0_6"/>
<keyword evidence="2" id="KW-1185">Reference proteome</keyword>